<evidence type="ECO:0000313" key="2">
    <source>
        <dbReference type="Proteomes" id="UP000033607"/>
    </source>
</evidence>
<dbReference type="EMBL" id="LATL02000317">
    <property type="protein sequence ID" value="KKD35593.1"/>
    <property type="molecule type" value="Genomic_DNA"/>
</dbReference>
<organism evidence="1 2">
    <name type="scientific">Limnoraphis robusta CS-951</name>
    <dbReference type="NCBI Taxonomy" id="1637645"/>
    <lineage>
        <taxon>Bacteria</taxon>
        <taxon>Bacillati</taxon>
        <taxon>Cyanobacteriota</taxon>
        <taxon>Cyanophyceae</taxon>
        <taxon>Oscillatoriophycideae</taxon>
        <taxon>Oscillatoriales</taxon>
        <taxon>Sirenicapillariaceae</taxon>
        <taxon>Limnoraphis</taxon>
    </lineage>
</organism>
<proteinExistence type="predicted"/>
<dbReference type="RefSeq" id="WP_046281220.1">
    <property type="nucleotide sequence ID" value="NZ_LATL02000317.1"/>
</dbReference>
<protein>
    <submittedName>
        <fullName evidence="1">Uncharacterized protein</fullName>
    </submittedName>
</protein>
<sequence>MSFDSYKNISWELGKLNDNLFTKDTRYYTIYNIEKLYTDGVETRFLLETGFLVCTSYERTPLYTIYNIEKLLSALDFIFHQCQQEQI</sequence>
<evidence type="ECO:0000313" key="1">
    <source>
        <dbReference type="EMBL" id="KKD35593.1"/>
    </source>
</evidence>
<name>A0A0F5YA03_9CYAN</name>
<comment type="caution">
    <text evidence="1">The sequence shown here is derived from an EMBL/GenBank/DDBJ whole genome shotgun (WGS) entry which is preliminary data.</text>
</comment>
<gene>
    <name evidence="1" type="ORF">WN50_24500</name>
</gene>
<dbReference type="Proteomes" id="UP000033607">
    <property type="component" value="Unassembled WGS sequence"/>
</dbReference>
<reference evidence="1 2" key="1">
    <citation type="submission" date="2015-06" db="EMBL/GenBank/DDBJ databases">
        <title>Draft genome assembly of filamentous brackish cyanobacterium Limnoraphis robusta strain CS-951.</title>
        <authorList>
            <person name="Willis A."/>
            <person name="Parks M."/>
            <person name="Burford M.A."/>
        </authorList>
    </citation>
    <scope>NUCLEOTIDE SEQUENCE [LARGE SCALE GENOMIC DNA]</scope>
    <source>
        <strain evidence="1 2">CS-951</strain>
    </source>
</reference>
<accession>A0A0F5YA03</accession>
<dbReference type="AlphaFoldDB" id="A0A0F5YA03"/>